<dbReference type="SUPFAM" id="SSF103473">
    <property type="entry name" value="MFS general substrate transporter"/>
    <property type="match status" value="1"/>
</dbReference>
<dbReference type="Pfam" id="PF00083">
    <property type="entry name" value="Sugar_tr"/>
    <property type="match status" value="1"/>
</dbReference>
<evidence type="ECO:0000256" key="4">
    <source>
        <dbReference type="ARBA" id="ARBA00022989"/>
    </source>
</evidence>
<evidence type="ECO:0000256" key="5">
    <source>
        <dbReference type="ARBA" id="ARBA00023136"/>
    </source>
</evidence>
<comment type="similarity">
    <text evidence="2">Belongs to the major facilitator superfamily. Sugar transporter (TC 2.A.1.1) family.</text>
</comment>
<dbReference type="EMBL" id="CABFNS010000930">
    <property type="protein sequence ID" value="VUC36561.1"/>
    <property type="molecule type" value="Genomic_DNA"/>
</dbReference>
<feature type="transmembrane region" description="Helical" evidence="6">
    <location>
        <begin position="43"/>
        <end position="64"/>
    </location>
</feature>
<comment type="subcellular location">
    <subcellularLocation>
        <location evidence="1">Membrane</location>
        <topology evidence="1">Multi-pass membrane protein</topology>
    </subcellularLocation>
</comment>
<dbReference type="PANTHER" id="PTHR48022:SF64">
    <property type="entry name" value="MAJOR FACILITATOR SUPERFAMILY (MFS) PROFILE DOMAIN-CONTAINING PROTEIN"/>
    <property type="match status" value="1"/>
</dbReference>
<protein>
    <recommendedName>
        <fullName evidence="7">Major facilitator superfamily (MFS) profile domain-containing protein</fullName>
    </recommendedName>
</protein>
<evidence type="ECO:0000256" key="6">
    <source>
        <dbReference type="SAM" id="Phobius"/>
    </source>
</evidence>
<dbReference type="InterPro" id="IPR005828">
    <property type="entry name" value="MFS_sugar_transport-like"/>
</dbReference>
<feature type="transmembrane region" description="Helical" evidence="6">
    <location>
        <begin position="145"/>
        <end position="163"/>
    </location>
</feature>
<comment type="caution">
    <text evidence="8">The sequence shown here is derived from an EMBL/GenBank/DDBJ whole genome shotgun (WGS) entry which is preliminary data.</text>
</comment>
<dbReference type="Gene3D" id="1.20.1250.20">
    <property type="entry name" value="MFS general substrate transporter like domains"/>
    <property type="match status" value="1"/>
</dbReference>
<evidence type="ECO:0000313" key="9">
    <source>
        <dbReference type="Proteomes" id="UP000766486"/>
    </source>
</evidence>
<feature type="transmembrane region" description="Helical" evidence="6">
    <location>
        <begin position="211"/>
        <end position="232"/>
    </location>
</feature>
<feature type="transmembrane region" description="Helical" evidence="6">
    <location>
        <begin position="424"/>
        <end position="443"/>
    </location>
</feature>
<feature type="transmembrane region" description="Helical" evidence="6">
    <location>
        <begin position="463"/>
        <end position="487"/>
    </location>
</feature>
<dbReference type="InterPro" id="IPR036259">
    <property type="entry name" value="MFS_trans_sf"/>
</dbReference>
<keyword evidence="4 6" id="KW-1133">Transmembrane helix</keyword>
<feature type="transmembrane region" description="Helical" evidence="6">
    <location>
        <begin position="507"/>
        <end position="527"/>
    </location>
</feature>
<evidence type="ECO:0000313" key="8">
    <source>
        <dbReference type="EMBL" id="VUC36561.1"/>
    </source>
</evidence>
<dbReference type="InterPro" id="IPR020846">
    <property type="entry name" value="MFS_dom"/>
</dbReference>
<keyword evidence="3 6" id="KW-0812">Transmembrane</keyword>
<proteinExistence type="inferred from homology"/>
<dbReference type="InterPro" id="IPR050360">
    <property type="entry name" value="MFS_Sugar_Transporters"/>
</dbReference>
<feature type="transmembrane region" description="Helical" evidence="6">
    <location>
        <begin position="364"/>
        <end position="382"/>
    </location>
</feature>
<keyword evidence="9" id="KW-1185">Reference proteome</keyword>
<evidence type="ECO:0000256" key="2">
    <source>
        <dbReference type="ARBA" id="ARBA00010992"/>
    </source>
</evidence>
<accession>A0ABY6V0V3</accession>
<evidence type="ECO:0000259" key="7">
    <source>
        <dbReference type="PROSITE" id="PS50850"/>
    </source>
</evidence>
<name>A0ABY6V0V3_BIOOC</name>
<sequence>MSSQSSKKDVSAAVASLPERNLTVAEVLERHPPKPWYTDRGAIRLYSLLIPGVLLGKLICTLSVNDSKLTIKIHAVSSTVGYEGSMINGIQSLEQWNSFNCAADRLDFQPTTSSTALINATYWLGAIISYPFTQFIGDRWGRKRVIYVGAVVSVIATVLQAAAQNVPMFVVSRILFGFSAILSGNSASVLVAESVHPRDRNVLTASYNSNYYIGAILAAWTTFGTGAIASSWSWRISSLLQGVCAVISCLFLPFVPESPRWLVAKGRVNEAALVLAEGHANGDLDDPLVEAELHEIKENIRLLKNDNPWRDIYSSPSNRKRLFILIFLGFSLNWSGNGLVSYYLSKVLATVGITSQDEQTLINGILSITSWLTCIVASWSAGRIGRRTQFLSSSLVMLASFTAVTISNSVVAREPENKHASVSVIFFIFLFMSGYNWAFNPLAYSYPPEILPYNLRLIGQSTILFACTIAGFFNTYVNPIGLANIGWRYYIVSSPCPATIQVRMLTGFTQVYIAWLATEVVVIYFTFPETLGYSLEEISPLLEDDGFVTKLRKKHIGEKKKVAFRGPA</sequence>
<keyword evidence="5 6" id="KW-0472">Membrane</keyword>
<dbReference type="Proteomes" id="UP000766486">
    <property type="component" value="Unassembled WGS sequence"/>
</dbReference>
<organism evidence="8 9">
    <name type="scientific">Bionectria ochroleuca</name>
    <name type="common">Gliocladium roseum</name>
    <dbReference type="NCBI Taxonomy" id="29856"/>
    <lineage>
        <taxon>Eukaryota</taxon>
        <taxon>Fungi</taxon>
        <taxon>Dikarya</taxon>
        <taxon>Ascomycota</taxon>
        <taxon>Pezizomycotina</taxon>
        <taxon>Sordariomycetes</taxon>
        <taxon>Hypocreomycetidae</taxon>
        <taxon>Hypocreales</taxon>
        <taxon>Bionectriaceae</taxon>
        <taxon>Clonostachys</taxon>
    </lineage>
</organism>
<gene>
    <name evidence="8" type="ORF">CLO192961_LOCUS447312</name>
</gene>
<dbReference type="PROSITE" id="PS50850">
    <property type="entry name" value="MFS"/>
    <property type="match status" value="1"/>
</dbReference>
<reference evidence="8 9" key="1">
    <citation type="submission" date="2019-06" db="EMBL/GenBank/DDBJ databases">
        <authorList>
            <person name="Broberg M."/>
        </authorList>
    </citation>
    <scope>NUCLEOTIDE SEQUENCE [LARGE SCALE GENOMIC DNA]</scope>
</reference>
<evidence type="ECO:0000256" key="1">
    <source>
        <dbReference type="ARBA" id="ARBA00004141"/>
    </source>
</evidence>
<evidence type="ECO:0000256" key="3">
    <source>
        <dbReference type="ARBA" id="ARBA00022692"/>
    </source>
</evidence>
<feature type="transmembrane region" description="Helical" evidence="6">
    <location>
        <begin position="238"/>
        <end position="255"/>
    </location>
</feature>
<dbReference type="PANTHER" id="PTHR48022">
    <property type="entry name" value="PLASTIDIC GLUCOSE TRANSPORTER 4"/>
    <property type="match status" value="1"/>
</dbReference>
<feature type="transmembrane region" description="Helical" evidence="6">
    <location>
        <begin position="394"/>
        <end position="412"/>
    </location>
</feature>
<feature type="transmembrane region" description="Helical" evidence="6">
    <location>
        <begin position="169"/>
        <end position="191"/>
    </location>
</feature>
<feature type="transmembrane region" description="Helical" evidence="6">
    <location>
        <begin position="322"/>
        <end position="344"/>
    </location>
</feature>
<feature type="domain" description="Major facilitator superfamily (MFS) profile" evidence="7">
    <location>
        <begin position="69"/>
        <end position="531"/>
    </location>
</feature>